<dbReference type="AlphaFoldDB" id="A0A8H3H7V8"/>
<feature type="region of interest" description="Disordered" evidence="1">
    <location>
        <begin position="194"/>
        <end position="213"/>
    </location>
</feature>
<accession>A0A8H3H7V8</accession>
<feature type="region of interest" description="Disordered" evidence="1">
    <location>
        <begin position="308"/>
        <end position="352"/>
    </location>
</feature>
<evidence type="ECO:0000313" key="3">
    <source>
        <dbReference type="Proteomes" id="UP000663850"/>
    </source>
</evidence>
<feature type="compositionally biased region" description="Polar residues" evidence="1">
    <location>
        <begin position="315"/>
        <end position="349"/>
    </location>
</feature>
<dbReference type="EMBL" id="CAJMWZ010004173">
    <property type="protein sequence ID" value="CAE6485978.1"/>
    <property type="molecule type" value="Genomic_DNA"/>
</dbReference>
<organism evidence="2 3">
    <name type="scientific">Rhizoctonia solani</name>
    <dbReference type="NCBI Taxonomy" id="456999"/>
    <lineage>
        <taxon>Eukaryota</taxon>
        <taxon>Fungi</taxon>
        <taxon>Dikarya</taxon>
        <taxon>Basidiomycota</taxon>
        <taxon>Agaricomycotina</taxon>
        <taxon>Agaricomycetes</taxon>
        <taxon>Cantharellales</taxon>
        <taxon>Ceratobasidiaceae</taxon>
        <taxon>Rhizoctonia</taxon>
    </lineage>
</organism>
<dbReference type="Proteomes" id="UP000663850">
    <property type="component" value="Unassembled WGS sequence"/>
</dbReference>
<evidence type="ECO:0000313" key="2">
    <source>
        <dbReference type="EMBL" id="CAE6485978.1"/>
    </source>
</evidence>
<evidence type="ECO:0000256" key="1">
    <source>
        <dbReference type="SAM" id="MobiDB-lite"/>
    </source>
</evidence>
<sequence>MSSPAERFRNELSWRLCAEGHISLPSANVLLGVIIDGMEYNLRTQRRPLAHTTLHNVLKVSQEIECLGRLFQLKVRVQHKSIQAIPSLTLQTLHSLSLPPAALLNPCLKTITYMTYIAVVNHLSTYMGPASVRELIKDFNWTVPRKEGGRVRKVPGVGPRVVKKSQGVGPMRCRKSSLRMRDWEKLFGPVPAVSNRAPGMCSQERSAGPTRSAERLVKPMRSMERLINAHRAISPAPHPFTQTNEPARIPPRTHSRENVRRNEPRPPPVSFRPPRELRHVASQENLRHNSPHSAPVQPLRSTRSQEIFAPGPTLVSLSLPTRSNSRSSPHPQQSASEPGTPNPGVSSTSFKRRSIRSLEYLLNKLGRISRIYSSETSIA</sequence>
<gene>
    <name evidence="2" type="ORF">RDB_LOCUS79607</name>
</gene>
<feature type="compositionally biased region" description="Basic and acidic residues" evidence="1">
    <location>
        <begin position="254"/>
        <end position="264"/>
    </location>
</feature>
<protein>
    <submittedName>
        <fullName evidence="2">Uncharacterized protein</fullName>
    </submittedName>
</protein>
<feature type="region of interest" description="Disordered" evidence="1">
    <location>
        <begin position="232"/>
        <end position="275"/>
    </location>
</feature>
<reference evidence="2" key="1">
    <citation type="submission" date="2021-01" db="EMBL/GenBank/DDBJ databases">
        <authorList>
            <person name="Kaushik A."/>
        </authorList>
    </citation>
    <scope>NUCLEOTIDE SEQUENCE</scope>
    <source>
        <strain evidence="2">Type strain: AG8-Rh-89/</strain>
    </source>
</reference>
<name>A0A8H3H7V8_9AGAM</name>
<proteinExistence type="predicted"/>
<feature type="region of interest" description="Disordered" evidence="1">
    <location>
        <begin position="282"/>
        <end position="301"/>
    </location>
</feature>
<comment type="caution">
    <text evidence="2">The sequence shown here is derived from an EMBL/GenBank/DDBJ whole genome shotgun (WGS) entry which is preliminary data.</text>
</comment>